<dbReference type="Proteomes" id="UP000675881">
    <property type="component" value="Chromosome 10"/>
</dbReference>
<dbReference type="PROSITE" id="PS00615">
    <property type="entry name" value="C_TYPE_LECTIN_1"/>
    <property type="match status" value="1"/>
</dbReference>
<dbReference type="InterPro" id="IPR016186">
    <property type="entry name" value="C-type_lectin-like/link_sf"/>
</dbReference>
<evidence type="ECO:0000259" key="2">
    <source>
        <dbReference type="PROSITE" id="PS50041"/>
    </source>
</evidence>
<evidence type="ECO:0000313" key="3">
    <source>
        <dbReference type="EMBL" id="CAF2797762.1"/>
    </source>
</evidence>
<name>A0A7R8CEP2_LEPSM</name>
<gene>
    <name evidence="3" type="ORF">LSAA_2499</name>
</gene>
<dbReference type="PROSITE" id="PS50041">
    <property type="entry name" value="C_TYPE_LECTIN_2"/>
    <property type="match status" value="2"/>
</dbReference>
<sequence>MLDFINSMELDNPPLPKSTVNDRNFNEHVEHAKQQQLNQHTPPKIRRSSNKGLSSTTTATNLLLVNITIWRNMELYTLILKIYASWRIEFNMTRLLGLTFYTTTLNVLIIYGRVERHSSPEELDHGLAIYRVKRFTDTRNIVQRKTRCPEGWLDAPYSCFQYFNTPMTFSDAVKFCTSKHKAASIGRIQNSGDIEFLNKLNYGDTHNRKDEENIIFSMECTFFKDGKFIHQNNVTTRGFNCKDELPFYCSLTKYECPPFYRLWGVYCYAVLNSIQIPYEMVPRVASKYMEDILRVYIPKRLSKKACRVHITHKPYDQFEFRDNNCSGYIDYYLFANQHTPWILHPNCETIFAIPNISWIEDQKNWKMLLHISKWNLNMVKCKGNLYKSRWSLGNNTKFHTTIIDGDIVGRSDHDHYRMDSNVNIYRLRRISVHGLMLIVLIKRDSYARKKAWHLNPINLFQKNFIRNDRCPSLWVYHKGICYYIQETKNTFYEANKFCSILGGYLVEIDTKEQNLFLSDYILKYFKGNIQFSWIGLNSLKSYNEFRNEHTGTNPRNVSWELGYPHDSMNKKCVYIQHENGTWKNVECKHKMSTICQRVFSDSLQYKTTFGNCRKPEDQHFGSQKEFCINRGGSVLRIETRYTTMVINRLTQMSYVTYYIGLVYNKNIGNWTWNNGFFVNSNPCVIGGYGVKGLGTWRIVDCKEPHYVICQFNPETRKIGNKCYAFNEDKKTFAEAQKKCRENNDGYLASFQNFPQAINVLKMMSLHSSSHEILIGLRKSPINGDYINDNPFVLYDGSFDDTSYCFCLRNNLLIGSNSKGMTYDFIPFTGNIKPVDDPSEPDLKPSANIVLHRAQTNMNDLIFLDSWFTLLSLEDHLASRDRCGGVERFTDSLNHRIDTGSEPGACFLQKRRWELDKYSVDGGDSDGYRVVGVQWIQVEEGELREGYKVVALLLKPSLKLFEVVAGNSVLRTTSGLPLS</sequence>
<dbReference type="InterPro" id="IPR018378">
    <property type="entry name" value="C-type_lectin_CS"/>
</dbReference>
<dbReference type="EMBL" id="HG994589">
    <property type="protein sequence ID" value="CAF2797762.1"/>
    <property type="molecule type" value="Genomic_DNA"/>
</dbReference>
<feature type="domain" description="C-type lectin" evidence="2">
    <location>
        <begin position="477"/>
        <end position="596"/>
    </location>
</feature>
<dbReference type="AlphaFoldDB" id="A0A7R8CEP2"/>
<evidence type="ECO:0000313" key="4">
    <source>
        <dbReference type="Proteomes" id="UP000675881"/>
    </source>
</evidence>
<dbReference type="InterPro" id="IPR016187">
    <property type="entry name" value="CTDL_fold"/>
</dbReference>
<dbReference type="OrthoDB" id="6345555at2759"/>
<dbReference type="CDD" id="cd00037">
    <property type="entry name" value="CLECT"/>
    <property type="match status" value="3"/>
</dbReference>
<dbReference type="SMART" id="SM00034">
    <property type="entry name" value="CLECT"/>
    <property type="match status" value="4"/>
</dbReference>
<feature type="region of interest" description="Disordered" evidence="1">
    <location>
        <begin position="30"/>
        <end position="54"/>
    </location>
</feature>
<dbReference type="InterPro" id="IPR001304">
    <property type="entry name" value="C-type_lectin-like"/>
</dbReference>
<protein>
    <submittedName>
        <fullName evidence="3">MRC</fullName>
    </submittedName>
</protein>
<dbReference type="InterPro" id="IPR050111">
    <property type="entry name" value="C-type_lectin/snaclec_domain"/>
</dbReference>
<dbReference type="Gene3D" id="3.10.100.10">
    <property type="entry name" value="Mannose-Binding Protein A, subunit A"/>
    <property type="match status" value="4"/>
</dbReference>
<feature type="domain" description="C-type lectin" evidence="2">
    <location>
        <begin position="624"/>
        <end position="710"/>
    </location>
</feature>
<dbReference type="PANTHER" id="PTHR22803">
    <property type="entry name" value="MANNOSE, PHOSPHOLIPASE, LECTIN RECEPTOR RELATED"/>
    <property type="match status" value="1"/>
</dbReference>
<reference evidence="3" key="1">
    <citation type="submission" date="2021-02" db="EMBL/GenBank/DDBJ databases">
        <authorList>
            <person name="Bekaert M."/>
        </authorList>
    </citation>
    <scope>NUCLEOTIDE SEQUENCE</scope>
    <source>
        <strain evidence="3">IoA-00</strain>
    </source>
</reference>
<dbReference type="SUPFAM" id="SSF56436">
    <property type="entry name" value="C-type lectin-like"/>
    <property type="match status" value="4"/>
</dbReference>
<organism evidence="3 4">
    <name type="scientific">Lepeophtheirus salmonis</name>
    <name type="common">Salmon louse</name>
    <name type="synonym">Caligus salmonis</name>
    <dbReference type="NCBI Taxonomy" id="72036"/>
    <lineage>
        <taxon>Eukaryota</taxon>
        <taxon>Metazoa</taxon>
        <taxon>Ecdysozoa</taxon>
        <taxon>Arthropoda</taxon>
        <taxon>Crustacea</taxon>
        <taxon>Multicrustacea</taxon>
        <taxon>Hexanauplia</taxon>
        <taxon>Copepoda</taxon>
        <taxon>Siphonostomatoida</taxon>
        <taxon>Caligidae</taxon>
        <taxon>Lepeophtheirus</taxon>
    </lineage>
</organism>
<proteinExistence type="predicted"/>
<dbReference type="Pfam" id="PF00059">
    <property type="entry name" value="Lectin_C"/>
    <property type="match status" value="2"/>
</dbReference>
<accession>A0A7R8CEP2</accession>
<keyword evidence="4" id="KW-1185">Reference proteome</keyword>
<evidence type="ECO:0000256" key="1">
    <source>
        <dbReference type="SAM" id="MobiDB-lite"/>
    </source>
</evidence>